<proteinExistence type="predicted"/>
<dbReference type="Proteomes" id="UP000031668">
    <property type="component" value="Unassembled WGS sequence"/>
</dbReference>
<sequence length="112" mass="13647">MEIMFNIYDFYRLYIEEDTFLHGLQSSDIAHLGPITRNDPRTHITENYELIYKCSIERSTFRWSTSGRIEEDLQDAKRQLEESHNTEKNLKGCLQSRLRDELQRFYEYRYIL</sequence>
<dbReference type="EMBL" id="JWZT01001886">
    <property type="protein sequence ID" value="KII71007.1"/>
    <property type="molecule type" value="Genomic_DNA"/>
</dbReference>
<protein>
    <submittedName>
        <fullName evidence="1">Uncharacterized protein</fullName>
    </submittedName>
</protein>
<keyword evidence="2" id="KW-1185">Reference proteome</keyword>
<reference evidence="1 2" key="1">
    <citation type="journal article" date="2014" name="Genome Biol. Evol.">
        <title>The genome of the myxosporean Thelohanellus kitauei shows adaptations to nutrient acquisition within its fish host.</title>
        <authorList>
            <person name="Yang Y."/>
            <person name="Xiong J."/>
            <person name="Zhou Z."/>
            <person name="Huo F."/>
            <person name="Miao W."/>
            <person name="Ran C."/>
            <person name="Liu Y."/>
            <person name="Zhang J."/>
            <person name="Feng J."/>
            <person name="Wang M."/>
            <person name="Wang M."/>
            <person name="Wang L."/>
            <person name="Yao B."/>
        </authorList>
    </citation>
    <scope>NUCLEOTIDE SEQUENCE [LARGE SCALE GENOMIC DNA]</scope>
    <source>
        <strain evidence="1">Wuqing</strain>
    </source>
</reference>
<organism evidence="1 2">
    <name type="scientific">Thelohanellus kitauei</name>
    <name type="common">Myxosporean</name>
    <dbReference type="NCBI Taxonomy" id="669202"/>
    <lineage>
        <taxon>Eukaryota</taxon>
        <taxon>Metazoa</taxon>
        <taxon>Cnidaria</taxon>
        <taxon>Myxozoa</taxon>
        <taxon>Myxosporea</taxon>
        <taxon>Bivalvulida</taxon>
        <taxon>Platysporina</taxon>
        <taxon>Myxobolidae</taxon>
        <taxon>Thelohanellus</taxon>
    </lineage>
</organism>
<comment type="caution">
    <text evidence="1">The sequence shown here is derived from an EMBL/GenBank/DDBJ whole genome shotgun (WGS) entry which is preliminary data.</text>
</comment>
<accession>A0A0C2NAR6</accession>
<gene>
    <name evidence="1" type="ORF">RF11_13159</name>
</gene>
<evidence type="ECO:0000313" key="2">
    <source>
        <dbReference type="Proteomes" id="UP000031668"/>
    </source>
</evidence>
<name>A0A0C2NAR6_THEKT</name>
<evidence type="ECO:0000313" key="1">
    <source>
        <dbReference type="EMBL" id="KII71007.1"/>
    </source>
</evidence>
<dbReference type="AlphaFoldDB" id="A0A0C2NAR6"/>